<evidence type="ECO:0000313" key="4">
    <source>
        <dbReference type="Proteomes" id="UP000182569"/>
    </source>
</evidence>
<keyword evidence="2" id="KW-0802">TPR repeat</keyword>
<keyword evidence="1" id="KW-0677">Repeat</keyword>
<dbReference type="EMBL" id="CP015756">
    <property type="protein sequence ID" value="APC40311.1"/>
    <property type="molecule type" value="Genomic_DNA"/>
</dbReference>
<evidence type="ECO:0000256" key="1">
    <source>
        <dbReference type="ARBA" id="ARBA00022737"/>
    </source>
</evidence>
<dbReference type="AlphaFoldDB" id="A0A1J0GG97"/>
<protein>
    <submittedName>
        <fullName evidence="3">Uncharacterized protein</fullName>
    </submittedName>
</protein>
<proteinExistence type="predicted"/>
<reference evidence="4" key="1">
    <citation type="journal article" date="2016" name="Front. Microbiol.">
        <title>Complete Genome Sequence of Clostridium estertheticum DSM 8809, a Microbe Identified in Spoiled Vacuum Packed Beef.</title>
        <authorList>
            <person name="Yu Z."/>
            <person name="Gunn L."/>
            <person name="Brennan E."/>
            <person name="Reid R."/>
            <person name="Wall P.G."/>
            <person name="Gaora O.P."/>
            <person name="Hurley D."/>
            <person name="Bolton D."/>
            <person name="Fanning S."/>
        </authorList>
    </citation>
    <scope>NUCLEOTIDE SEQUENCE [LARGE SCALE GENOMIC DNA]</scope>
    <source>
        <strain evidence="4">DSM 8809</strain>
    </source>
</reference>
<organism evidence="3 4">
    <name type="scientific">Clostridium estertheticum subsp. estertheticum</name>
    <dbReference type="NCBI Taxonomy" id="1552"/>
    <lineage>
        <taxon>Bacteria</taxon>
        <taxon>Bacillati</taxon>
        <taxon>Bacillota</taxon>
        <taxon>Clostridia</taxon>
        <taxon>Eubacteriales</taxon>
        <taxon>Clostridiaceae</taxon>
        <taxon>Clostridium</taxon>
    </lineage>
</organism>
<dbReference type="SUPFAM" id="SSF48452">
    <property type="entry name" value="TPR-like"/>
    <property type="match status" value="1"/>
</dbReference>
<evidence type="ECO:0000256" key="2">
    <source>
        <dbReference type="ARBA" id="ARBA00022803"/>
    </source>
</evidence>
<dbReference type="InterPro" id="IPR050498">
    <property type="entry name" value="Ycf3"/>
</dbReference>
<dbReference type="PANTHER" id="PTHR44858">
    <property type="entry name" value="TETRATRICOPEPTIDE REPEAT PROTEIN 6"/>
    <property type="match status" value="1"/>
</dbReference>
<dbReference type="InterPro" id="IPR011990">
    <property type="entry name" value="TPR-like_helical_dom_sf"/>
</dbReference>
<gene>
    <name evidence="3" type="ORF">A7L45_09650</name>
</gene>
<accession>A0A1J0GG97</accession>
<dbReference type="Proteomes" id="UP000182569">
    <property type="component" value="Chromosome"/>
</dbReference>
<sequence>MKISEEVEKYTKLILSDKDNIENYKNRAKLYISIRRYMDALKDYNEIIRICNKDSELFYERANIYLMMAESNLNKQGEMWRNKDRYNNALIDYNTVI</sequence>
<evidence type="ECO:0000313" key="3">
    <source>
        <dbReference type="EMBL" id="APC40311.1"/>
    </source>
</evidence>
<dbReference type="PANTHER" id="PTHR44858:SF1">
    <property type="entry name" value="UDP-N-ACETYLGLUCOSAMINE--PEPTIDE N-ACETYLGLUCOSAMINYLTRANSFERASE SPINDLY-RELATED"/>
    <property type="match status" value="1"/>
</dbReference>
<dbReference type="RefSeq" id="WP_071612603.1">
    <property type="nucleotide sequence ID" value="NZ_CP015756.1"/>
</dbReference>
<keyword evidence="4" id="KW-1185">Reference proteome</keyword>
<dbReference type="KEGG" id="ceu:A7L45_09650"/>
<dbReference type="Gene3D" id="1.25.40.10">
    <property type="entry name" value="Tetratricopeptide repeat domain"/>
    <property type="match status" value="1"/>
</dbReference>
<name>A0A1J0GG97_9CLOT</name>